<dbReference type="InterPro" id="IPR005758">
    <property type="entry name" value="UDP-N-AcMur_Ala_ligase_MurC"/>
</dbReference>
<dbReference type="Gene3D" id="3.90.190.20">
    <property type="entry name" value="Mur ligase, C-terminal domain"/>
    <property type="match status" value="1"/>
</dbReference>
<keyword evidence="9 14" id="KW-0133">Cell shape</keyword>
<evidence type="ECO:0000256" key="13">
    <source>
        <dbReference type="ARBA" id="ARBA00047833"/>
    </source>
</evidence>
<comment type="pathway">
    <text evidence="2 14">Cell wall biogenesis; peptidoglycan biosynthesis.</text>
</comment>
<dbReference type="AlphaFoldDB" id="A0A2M7E6G3"/>
<evidence type="ECO:0000256" key="14">
    <source>
        <dbReference type="HAMAP-Rule" id="MF_00046"/>
    </source>
</evidence>
<dbReference type="SUPFAM" id="SSF53244">
    <property type="entry name" value="MurD-like peptide ligases, peptide-binding domain"/>
    <property type="match status" value="1"/>
</dbReference>
<evidence type="ECO:0000256" key="8">
    <source>
        <dbReference type="ARBA" id="ARBA00022840"/>
    </source>
</evidence>
<comment type="caution">
    <text evidence="18">The sequence shown here is derived from an EMBL/GenBank/DDBJ whole genome shotgun (WGS) entry which is preliminary data.</text>
</comment>
<evidence type="ECO:0000259" key="17">
    <source>
        <dbReference type="Pfam" id="PF08245"/>
    </source>
</evidence>
<evidence type="ECO:0000256" key="9">
    <source>
        <dbReference type="ARBA" id="ARBA00022960"/>
    </source>
</evidence>
<evidence type="ECO:0000256" key="3">
    <source>
        <dbReference type="ARBA" id="ARBA00012211"/>
    </source>
</evidence>
<reference evidence="19" key="1">
    <citation type="submission" date="2017-09" db="EMBL/GenBank/DDBJ databases">
        <title>Depth-based differentiation of microbial function through sediment-hosted aquifers and enrichment of novel symbionts in the deep terrestrial subsurface.</title>
        <authorList>
            <person name="Probst A.J."/>
            <person name="Ladd B."/>
            <person name="Jarett J.K."/>
            <person name="Geller-Mcgrath D.E."/>
            <person name="Sieber C.M.K."/>
            <person name="Emerson J.B."/>
            <person name="Anantharaman K."/>
            <person name="Thomas B.C."/>
            <person name="Malmstrom R."/>
            <person name="Stieglmeier M."/>
            <person name="Klingl A."/>
            <person name="Woyke T."/>
            <person name="Ryan C.M."/>
            <person name="Banfield J.F."/>
        </authorList>
    </citation>
    <scope>NUCLEOTIDE SEQUENCE [LARGE SCALE GENOMIC DNA]</scope>
</reference>
<keyword evidence="7 14" id="KW-0547">Nucleotide-binding</keyword>
<dbReference type="InterPro" id="IPR036615">
    <property type="entry name" value="Mur_ligase_C_dom_sf"/>
</dbReference>
<sequence>MLEDKKRIHLIGAGGIGLSGIGRILLKEKKILSGSDTVATNLTGKLEREGMKFFLGQRAKNISKDMDLIIASAAIKENNPELKEAKRRKISVIIYAEALGLAMEKKFGIAVAGTHGKTTTTAMVTTILKEAGENPSFVIGGEVKELGGNSGIGSSDFLVAEACEFGGNFLHLKPKVAIVTNIEEDHLDYYRDLKEIKKAFVKFISLLPADGFLVISEDAQETLASKEDLVVEAKKELRPKAKVFTYGLKEGNDYQATGISLQKNSTSFDILYRKEFSAALSLKIPGEHNILNSLAAFAIGHQLGIKKNLIKNALDNFQGVGRRFEIKGEISRVTVIDDYGHHPTEIKATLSAVRQRYPVSRLIAVFQPHQYSRTRFFLDDFAKAFKKANLIIVPDIYFVRDSAKEKRLVNSKSLVEKIKKNRGDALYLPDFTAIVNYLLKIVRSGDVILTIGAGPVYQIADELIKKLKNR</sequence>
<accession>A0A2M7E6G3</accession>
<dbReference type="EC" id="6.3.2.8" evidence="3 14"/>
<dbReference type="InterPro" id="IPR000713">
    <property type="entry name" value="Mur_ligase_N"/>
</dbReference>
<dbReference type="Gene3D" id="3.40.50.720">
    <property type="entry name" value="NAD(P)-binding Rossmann-like Domain"/>
    <property type="match status" value="1"/>
</dbReference>
<dbReference type="InterPro" id="IPR013221">
    <property type="entry name" value="Mur_ligase_cen"/>
</dbReference>
<evidence type="ECO:0000256" key="1">
    <source>
        <dbReference type="ARBA" id="ARBA00004496"/>
    </source>
</evidence>
<dbReference type="GO" id="GO:0051301">
    <property type="term" value="P:cell division"/>
    <property type="evidence" value="ECO:0007669"/>
    <property type="project" value="UniProtKB-KW"/>
</dbReference>
<evidence type="ECO:0000256" key="12">
    <source>
        <dbReference type="ARBA" id="ARBA00023316"/>
    </source>
</evidence>
<dbReference type="InterPro" id="IPR004101">
    <property type="entry name" value="Mur_ligase_C"/>
</dbReference>
<dbReference type="Pfam" id="PF01225">
    <property type="entry name" value="Mur_ligase"/>
    <property type="match status" value="1"/>
</dbReference>
<feature type="domain" description="Mur ligase central" evidence="17">
    <location>
        <begin position="111"/>
        <end position="299"/>
    </location>
</feature>
<gene>
    <name evidence="14 18" type="primary">murC</name>
    <name evidence="18" type="ORF">COS11_08135</name>
</gene>
<dbReference type="GO" id="GO:0071555">
    <property type="term" value="P:cell wall organization"/>
    <property type="evidence" value="ECO:0007669"/>
    <property type="project" value="UniProtKB-KW"/>
</dbReference>
<dbReference type="GO" id="GO:0008360">
    <property type="term" value="P:regulation of cell shape"/>
    <property type="evidence" value="ECO:0007669"/>
    <property type="project" value="UniProtKB-KW"/>
</dbReference>
<name>A0A2M7E6G3_9BACT</name>
<evidence type="ECO:0000256" key="10">
    <source>
        <dbReference type="ARBA" id="ARBA00022984"/>
    </source>
</evidence>
<keyword evidence="8 14" id="KW-0067">ATP-binding</keyword>
<dbReference type="NCBIfam" id="TIGR01082">
    <property type="entry name" value="murC"/>
    <property type="match status" value="1"/>
</dbReference>
<keyword evidence="4 14" id="KW-0963">Cytoplasm</keyword>
<evidence type="ECO:0000313" key="19">
    <source>
        <dbReference type="Proteomes" id="UP000228886"/>
    </source>
</evidence>
<dbReference type="UniPathway" id="UPA00219"/>
<organism evidence="18 19">
    <name type="scientific">bacterium (Candidatus Ratteibacteria) CG01_land_8_20_14_3_00_40_19</name>
    <dbReference type="NCBI Taxonomy" id="2014290"/>
    <lineage>
        <taxon>Bacteria</taxon>
        <taxon>Candidatus Ratteibacteria</taxon>
    </lineage>
</organism>
<dbReference type="InterPro" id="IPR050061">
    <property type="entry name" value="MurCDEF_pg_biosynth"/>
</dbReference>
<keyword evidence="12 14" id="KW-0961">Cell wall biogenesis/degradation</keyword>
<dbReference type="Pfam" id="PF08245">
    <property type="entry name" value="Mur_ligase_M"/>
    <property type="match status" value="1"/>
</dbReference>
<evidence type="ECO:0000256" key="5">
    <source>
        <dbReference type="ARBA" id="ARBA00022598"/>
    </source>
</evidence>
<dbReference type="HAMAP" id="MF_00046">
    <property type="entry name" value="MurC"/>
    <property type="match status" value="1"/>
</dbReference>
<evidence type="ECO:0000256" key="11">
    <source>
        <dbReference type="ARBA" id="ARBA00023306"/>
    </source>
</evidence>
<dbReference type="GO" id="GO:0005737">
    <property type="term" value="C:cytoplasm"/>
    <property type="evidence" value="ECO:0007669"/>
    <property type="project" value="UniProtKB-SubCell"/>
</dbReference>
<keyword evidence="6 14" id="KW-0132">Cell division</keyword>
<evidence type="ECO:0000259" key="16">
    <source>
        <dbReference type="Pfam" id="PF02875"/>
    </source>
</evidence>
<evidence type="ECO:0000256" key="7">
    <source>
        <dbReference type="ARBA" id="ARBA00022741"/>
    </source>
</evidence>
<feature type="domain" description="Mur ligase N-terminal catalytic" evidence="15">
    <location>
        <begin position="7"/>
        <end position="105"/>
    </location>
</feature>
<dbReference type="PANTHER" id="PTHR43445">
    <property type="entry name" value="UDP-N-ACETYLMURAMATE--L-ALANINE LIGASE-RELATED"/>
    <property type="match status" value="1"/>
</dbReference>
<comment type="similarity">
    <text evidence="14">Belongs to the MurCDEF family.</text>
</comment>
<feature type="binding site" evidence="14">
    <location>
        <begin position="113"/>
        <end position="119"/>
    </location>
    <ligand>
        <name>ATP</name>
        <dbReference type="ChEBI" id="CHEBI:30616"/>
    </ligand>
</feature>
<evidence type="ECO:0000259" key="15">
    <source>
        <dbReference type="Pfam" id="PF01225"/>
    </source>
</evidence>
<dbReference type="GO" id="GO:0005524">
    <property type="term" value="F:ATP binding"/>
    <property type="evidence" value="ECO:0007669"/>
    <property type="project" value="UniProtKB-UniRule"/>
</dbReference>
<evidence type="ECO:0000256" key="6">
    <source>
        <dbReference type="ARBA" id="ARBA00022618"/>
    </source>
</evidence>
<dbReference type="GO" id="GO:0008763">
    <property type="term" value="F:UDP-N-acetylmuramate-L-alanine ligase activity"/>
    <property type="evidence" value="ECO:0007669"/>
    <property type="project" value="UniProtKB-UniRule"/>
</dbReference>
<keyword evidence="10 14" id="KW-0573">Peptidoglycan synthesis</keyword>
<dbReference type="EMBL" id="PETL01000392">
    <property type="protein sequence ID" value="PIV63303.1"/>
    <property type="molecule type" value="Genomic_DNA"/>
</dbReference>
<feature type="domain" description="Mur ligase C-terminal" evidence="16">
    <location>
        <begin position="322"/>
        <end position="454"/>
    </location>
</feature>
<dbReference type="SUPFAM" id="SSF51984">
    <property type="entry name" value="MurCD N-terminal domain"/>
    <property type="match status" value="1"/>
</dbReference>
<dbReference type="InterPro" id="IPR036565">
    <property type="entry name" value="Mur-like_cat_sf"/>
</dbReference>
<comment type="catalytic activity">
    <reaction evidence="13 14">
        <text>UDP-N-acetyl-alpha-D-muramate + L-alanine + ATP = UDP-N-acetyl-alpha-D-muramoyl-L-alanine + ADP + phosphate + H(+)</text>
        <dbReference type="Rhea" id="RHEA:23372"/>
        <dbReference type="ChEBI" id="CHEBI:15378"/>
        <dbReference type="ChEBI" id="CHEBI:30616"/>
        <dbReference type="ChEBI" id="CHEBI:43474"/>
        <dbReference type="ChEBI" id="CHEBI:57972"/>
        <dbReference type="ChEBI" id="CHEBI:70757"/>
        <dbReference type="ChEBI" id="CHEBI:83898"/>
        <dbReference type="ChEBI" id="CHEBI:456216"/>
        <dbReference type="EC" id="6.3.2.8"/>
    </reaction>
</comment>
<comment type="subcellular location">
    <subcellularLocation>
        <location evidence="1 14">Cytoplasm</location>
    </subcellularLocation>
</comment>
<protein>
    <recommendedName>
        <fullName evidence="3 14">UDP-N-acetylmuramate--L-alanine ligase</fullName>
        <ecNumber evidence="3 14">6.3.2.8</ecNumber>
    </recommendedName>
    <alternativeName>
        <fullName evidence="14">UDP-N-acetylmuramoyl-L-alanine synthetase</fullName>
    </alternativeName>
</protein>
<keyword evidence="5 14" id="KW-0436">Ligase</keyword>
<evidence type="ECO:0000256" key="2">
    <source>
        <dbReference type="ARBA" id="ARBA00004752"/>
    </source>
</evidence>
<evidence type="ECO:0000256" key="4">
    <source>
        <dbReference type="ARBA" id="ARBA00022490"/>
    </source>
</evidence>
<keyword evidence="11 14" id="KW-0131">Cell cycle</keyword>
<dbReference type="Gene3D" id="3.40.1190.10">
    <property type="entry name" value="Mur-like, catalytic domain"/>
    <property type="match status" value="1"/>
</dbReference>
<dbReference type="Proteomes" id="UP000228886">
    <property type="component" value="Unassembled WGS sequence"/>
</dbReference>
<dbReference type="Pfam" id="PF02875">
    <property type="entry name" value="Mur_ligase_C"/>
    <property type="match status" value="1"/>
</dbReference>
<evidence type="ECO:0000313" key="18">
    <source>
        <dbReference type="EMBL" id="PIV63303.1"/>
    </source>
</evidence>
<comment type="function">
    <text evidence="14">Cell wall formation.</text>
</comment>
<dbReference type="SUPFAM" id="SSF53623">
    <property type="entry name" value="MurD-like peptide ligases, catalytic domain"/>
    <property type="match status" value="1"/>
</dbReference>
<proteinExistence type="inferred from homology"/>
<dbReference type="GO" id="GO:0009252">
    <property type="term" value="P:peptidoglycan biosynthetic process"/>
    <property type="evidence" value="ECO:0007669"/>
    <property type="project" value="UniProtKB-UniRule"/>
</dbReference>
<dbReference type="PANTHER" id="PTHR43445:SF3">
    <property type="entry name" value="UDP-N-ACETYLMURAMATE--L-ALANINE LIGASE"/>
    <property type="match status" value="1"/>
</dbReference>